<dbReference type="EMBL" id="JAUJQL010000010">
    <property type="protein sequence ID" value="MDN7525168.1"/>
    <property type="molecule type" value="Genomic_DNA"/>
</dbReference>
<dbReference type="EC" id="2.1.1.-" evidence="3"/>
<evidence type="ECO:0000256" key="2">
    <source>
        <dbReference type="ARBA" id="ARBA00022679"/>
    </source>
</evidence>
<dbReference type="Gene3D" id="3.40.50.150">
    <property type="entry name" value="Vaccinia Virus protein VP39"/>
    <property type="match status" value="1"/>
</dbReference>
<comment type="caution">
    <text evidence="5">The sequence shown here is derived from an EMBL/GenBank/DDBJ whole genome shotgun (WGS) entry which is preliminary data.</text>
</comment>
<dbReference type="GO" id="GO:0008168">
    <property type="term" value="F:methyltransferase activity"/>
    <property type="evidence" value="ECO:0007669"/>
    <property type="project" value="UniProtKB-KW"/>
</dbReference>
<dbReference type="GO" id="GO:0032259">
    <property type="term" value="P:methylation"/>
    <property type="evidence" value="ECO:0007669"/>
    <property type="project" value="UniProtKB-KW"/>
</dbReference>
<evidence type="ECO:0000256" key="3">
    <source>
        <dbReference type="RuleBase" id="RU362026"/>
    </source>
</evidence>
<evidence type="ECO:0000256" key="1">
    <source>
        <dbReference type="ARBA" id="ARBA00022603"/>
    </source>
</evidence>
<evidence type="ECO:0000313" key="6">
    <source>
        <dbReference type="Proteomes" id="UP001172217"/>
    </source>
</evidence>
<evidence type="ECO:0000259" key="4">
    <source>
        <dbReference type="Pfam" id="PF01555"/>
    </source>
</evidence>
<dbReference type="InterPro" id="IPR029063">
    <property type="entry name" value="SAM-dependent_MTases_sf"/>
</dbReference>
<feature type="domain" description="DNA methylase N-4/N-6" evidence="4">
    <location>
        <begin position="123"/>
        <end position="189"/>
    </location>
</feature>
<keyword evidence="1 5" id="KW-0489">Methyltransferase</keyword>
<comment type="similarity">
    <text evidence="3">Belongs to the N(4)/N(6)-methyltransferase family.</text>
</comment>
<keyword evidence="6" id="KW-1185">Reference proteome</keyword>
<sequence>MNDEAARAAHAERVRGNVEKAEALGRWPANVIHDGSPEVLEAFVRFGEKTSGKPSGMKSGGKGNAFGHFNGGIPVTGFGDSGSAARFFYCAKATRADRNEGVGGSDAPAVASGATMREREDADWPARNGNHHPTVKPTDLMAYLCRLVTPPGGTVLDPFMGSGSTGKACVRERFGFVGIDLALEYIDIARARIEHELSRVAAAAADREALARQRDLFADAESATACASAYGLCE</sequence>
<evidence type="ECO:0000313" key="5">
    <source>
        <dbReference type="EMBL" id="MDN7525168.1"/>
    </source>
</evidence>
<dbReference type="Proteomes" id="UP001172217">
    <property type="component" value="Unassembled WGS sequence"/>
</dbReference>
<accession>A0ABT8NUB2</accession>
<dbReference type="Pfam" id="PF01555">
    <property type="entry name" value="N6_N4_Mtase"/>
    <property type="match status" value="1"/>
</dbReference>
<gene>
    <name evidence="5" type="ORF">QZM70_19660</name>
</gene>
<protein>
    <recommendedName>
        <fullName evidence="3">Methyltransferase</fullName>
        <ecNumber evidence="3">2.1.1.-</ecNumber>
    </recommendedName>
</protein>
<dbReference type="PRINTS" id="PR00508">
    <property type="entry name" value="S21N4MTFRASE"/>
</dbReference>
<organism evidence="5 6">
    <name type="scientific">Burkholderia orbicola</name>
    <dbReference type="NCBI Taxonomy" id="2978683"/>
    <lineage>
        <taxon>Bacteria</taxon>
        <taxon>Pseudomonadati</taxon>
        <taxon>Pseudomonadota</taxon>
        <taxon>Betaproteobacteria</taxon>
        <taxon>Burkholderiales</taxon>
        <taxon>Burkholderiaceae</taxon>
        <taxon>Burkholderia</taxon>
        <taxon>Burkholderia cepacia complex</taxon>
    </lineage>
</organism>
<name>A0ABT8NUB2_9BURK</name>
<reference evidence="5" key="1">
    <citation type="submission" date="2023-07" db="EMBL/GenBank/DDBJ databases">
        <title>A collection of bacterial strains from the Burkholderia cepacia Research Laboratory and Repository.</title>
        <authorList>
            <person name="Lipuma J."/>
            <person name="Spilker T."/>
            <person name="Caverly L."/>
        </authorList>
    </citation>
    <scope>NUCLEOTIDE SEQUENCE</scope>
    <source>
        <strain evidence="5">AU45194</strain>
    </source>
</reference>
<keyword evidence="2 5" id="KW-0808">Transferase</keyword>
<dbReference type="RefSeq" id="WP_201316892.1">
    <property type="nucleotide sequence ID" value="NZ_JAUJQL010000010.1"/>
</dbReference>
<proteinExistence type="inferred from homology"/>
<dbReference type="InterPro" id="IPR002941">
    <property type="entry name" value="DNA_methylase_N4/N6"/>
</dbReference>
<dbReference type="InterPro" id="IPR001091">
    <property type="entry name" value="RM_Methyltransferase"/>
</dbReference>
<dbReference type="SUPFAM" id="SSF53335">
    <property type="entry name" value="S-adenosyl-L-methionine-dependent methyltransferases"/>
    <property type="match status" value="1"/>
</dbReference>